<evidence type="ECO:0000259" key="5">
    <source>
        <dbReference type="Pfam" id="PF00331"/>
    </source>
</evidence>
<dbReference type="InterPro" id="IPR044846">
    <property type="entry name" value="GH10"/>
</dbReference>
<keyword evidence="3" id="KW-0119">Carbohydrate metabolism</keyword>
<proteinExistence type="inferred from homology"/>
<dbReference type="Pfam" id="PF00331">
    <property type="entry name" value="Glyco_hydro_10"/>
    <property type="match status" value="1"/>
</dbReference>
<dbReference type="AlphaFoldDB" id="A0A3L6RWY3"/>
<evidence type="ECO:0000313" key="6">
    <source>
        <dbReference type="EMBL" id="RLN09507.1"/>
    </source>
</evidence>
<evidence type="ECO:0000256" key="2">
    <source>
        <dbReference type="ARBA" id="ARBA00022801"/>
    </source>
</evidence>
<sequence>MENEMKWYTARSSTRWPTGCMLELAQRHNISVRGHNVLWDDQSHQMDWAAKLDTPELKDAGRRPTRQERRVALRECSGVHSGLYPPVSATVGCTLRFVLRLSI</sequence>
<dbReference type="EMBL" id="PQIB02000007">
    <property type="protein sequence ID" value="RLN09507.1"/>
    <property type="molecule type" value="Genomic_DNA"/>
</dbReference>
<reference evidence="7" key="1">
    <citation type="journal article" date="2019" name="Nat. Commun.">
        <title>The genome of broomcorn millet.</title>
        <authorList>
            <person name="Zou C."/>
            <person name="Miki D."/>
            <person name="Li D."/>
            <person name="Tang Q."/>
            <person name="Xiao L."/>
            <person name="Rajput S."/>
            <person name="Deng P."/>
            <person name="Jia W."/>
            <person name="Huang R."/>
            <person name="Zhang M."/>
            <person name="Sun Y."/>
            <person name="Hu J."/>
            <person name="Fu X."/>
            <person name="Schnable P.S."/>
            <person name="Li F."/>
            <person name="Zhang H."/>
            <person name="Feng B."/>
            <person name="Zhu X."/>
            <person name="Liu R."/>
            <person name="Schnable J.C."/>
            <person name="Zhu J.-K."/>
            <person name="Zhang H."/>
        </authorList>
    </citation>
    <scope>NUCLEOTIDE SEQUENCE [LARGE SCALE GENOMIC DNA]</scope>
</reference>
<dbReference type="InterPro" id="IPR001000">
    <property type="entry name" value="GH10_dom"/>
</dbReference>
<dbReference type="InterPro" id="IPR017853">
    <property type="entry name" value="GH"/>
</dbReference>
<evidence type="ECO:0000256" key="3">
    <source>
        <dbReference type="ARBA" id="ARBA00023277"/>
    </source>
</evidence>
<comment type="similarity">
    <text evidence="1">Belongs to the glycosyl hydrolase 10 (cellulase F) family.</text>
</comment>
<evidence type="ECO:0000256" key="4">
    <source>
        <dbReference type="ARBA" id="ARBA00023326"/>
    </source>
</evidence>
<dbReference type="OrthoDB" id="1726722at2759"/>
<gene>
    <name evidence="6" type="ORF">C2845_PM11G27970</name>
</gene>
<keyword evidence="7" id="KW-1185">Reference proteome</keyword>
<feature type="domain" description="GH10" evidence="5">
    <location>
        <begin position="2"/>
        <end position="51"/>
    </location>
</feature>
<dbReference type="SUPFAM" id="SSF51445">
    <property type="entry name" value="(Trans)glycosidases"/>
    <property type="match status" value="1"/>
</dbReference>
<dbReference type="PANTHER" id="PTHR31490">
    <property type="entry name" value="GLYCOSYL HYDROLASE"/>
    <property type="match status" value="1"/>
</dbReference>
<dbReference type="PANTHER" id="PTHR31490:SF10">
    <property type="entry name" value="GLYCOSYL HYDROLASE FAMILY 10 PROTEIN, EXPRESSED"/>
    <property type="match status" value="1"/>
</dbReference>
<keyword evidence="4" id="KW-0624">Polysaccharide degradation</keyword>
<dbReference type="Proteomes" id="UP000275267">
    <property type="component" value="Unassembled WGS sequence"/>
</dbReference>
<evidence type="ECO:0000256" key="1">
    <source>
        <dbReference type="ARBA" id="ARBA00007495"/>
    </source>
</evidence>
<evidence type="ECO:0000313" key="7">
    <source>
        <dbReference type="Proteomes" id="UP000275267"/>
    </source>
</evidence>
<name>A0A3L6RWY3_PANMI</name>
<keyword evidence="2" id="KW-0378">Hydrolase</keyword>
<protein>
    <recommendedName>
        <fullName evidence="5">GH10 domain-containing protein</fullName>
    </recommendedName>
</protein>
<comment type="caution">
    <text evidence="6">The sequence shown here is derived from an EMBL/GenBank/DDBJ whole genome shotgun (WGS) entry which is preliminary data.</text>
</comment>
<dbReference type="GO" id="GO:0000272">
    <property type="term" value="P:polysaccharide catabolic process"/>
    <property type="evidence" value="ECO:0007669"/>
    <property type="project" value="UniProtKB-KW"/>
</dbReference>
<dbReference type="STRING" id="4540.A0A3L6RWY3"/>
<accession>A0A3L6RWY3</accession>
<dbReference type="GO" id="GO:0031176">
    <property type="term" value="F:endo-1,4-beta-xylanase activity"/>
    <property type="evidence" value="ECO:0007669"/>
    <property type="project" value="UniProtKB-ARBA"/>
</dbReference>
<organism evidence="6 7">
    <name type="scientific">Panicum miliaceum</name>
    <name type="common">Proso millet</name>
    <name type="synonym">Broomcorn millet</name>
    <dbReference type="NCBI Taxonomy" id="4540"/>
    <lineage>
        <taxon>Eukaryota</taxon>
        <taxon>Viridiplantae</taxon>
        <taxon>Streptophyta</taxon>
        <taxon>Embryophyta</taxon>
        <taxon>Tracheophyta</taxon>
        <taxon>Spermatophyta</taxon>
        <taxon>Magnoliopsida</taxon>
        <taxon>Liliopsida</taxon>
        <taxon>Poales</taxon>
        <taxon>Poaceae</taxon>
        <taxon>PACMAD clade</taxon>
        <taxon>Panicoideae</taxon>
        <taxon>Panicodae</taxon>
        <taxon>Paniceae</taxon>
        <taxon>Panicinae</taxon>
        <taxon>Panicum</taxon>
        <taxon>Panicum sect. Panicum</taxon>
    </lineage>
</organism>
<dbReference type="Gene3D" id="3.20.20.80">
    <property type="entry name" value="Glycosidases"/>
    <property type="match status" value="1"/>
</dbReference>